<comment type="caution">
    <text evidence="2">The sequence shown here is derived from an EMBL/GenBank/DDBJ whole genome shotgun (WGS) entry which is preliminary data.</text>
</comment>
<keyword evidence="3" id="KW-1185">Reference proteome</keyword>
<feature type="compositionally biased region" description="Polar residues" evidence="1">
    <location>
        <begin position="103"/>
        <end position="114"/>
    </location>
</feature>
<evidence type="ECO:0000256" key="1">
    <source>
        <dbReference type="SAM" id="MobiDB-lite"/>
    </source>
</evidence>
<accession>A0ABR5F1H0</accession>
<evidence type="ECO:0000313" key="3">
    <source>
        <dbReference type="Proteomes" id="UP000035425"/>
    </source>
</evidence>
<feature type="compositionally biased region" description="Acidic residues" evidence="1">
    <location>
        <begin position="1"/>
        <end position="15"/>
    </location>
</feature>
<feature type="region of interest" description="Disordered" evidence="1">
    <location>
        <begin position="1"/>
        <end position="137"/>
    </location>
</feature>
<organism evidence="2 3">
    <name type="scientific">Protofrankia coriariae</name>
    <dbReference type="NCBI Taxonomy" id="1562887"/>
    <lineage>
        <taxon>Bacteria</taxon>
        <taxon>Bacillati</taxon>
        <taxon>Actinomycetota</taxon>
        <taxon>Actinomycetes</taxon>
        <taxon>Frankiales</taxon>
        <taxon>Frankiaceae</taxon>
        <taxon>Protofrankia</taxon>
    </lineage>
</organism>
<gene>
    <name evidence="2" type="ORF">FrCorBMG51_17585</name>
</gene>
<name>A0ABR5F1H0_9ACTN</name>
<reference evidence="2 3" key="1">
    <citation type="submission" date="2014-12" db="EMBL/GenBank/DDBJ databases">
        <title>Frankia sp. BMG5.1 draft genome.</title>
        <authorList>
            <person name="Gtari M."/>
            <person name="Ghodhbane-Gtari F."/>
            <person name="Nouioui I."/>
            <person name="Ktari A."/>
            <person name="Hezbri K."/>
            <person name="Mimouni W."/>
            <person name="Sbissi I."/>
            <person name="Ayari A."/>
            <person name="Yamanaka T."/>
            <person name="Normand P."/>
            <person name="Tisa L.S."/>
            <person name="Boudabous A."/>
        </authorList>
    </citation>
    <scope>NUCLEOTIDE SEQUENCE [LARGE SCALE GENOMIC DNA]</scope>
    <source>
        <strain evidence="2 3">BMG5.1</strain>
    </source>
</reference>
<evidence type="ECO:0000313" key="2">
    <source>
        <dbReference type="EMBL" id="KLL10488.1"/>
    </source>
</evidence>
<proteinExistence type="predicted"/>
<protein>
    <submittedName>
        <fullName evidence="2">Uncharacterized protein</fullName>
    </submittedName>
</protein>
<sequence>MDADGAVDTDGVDGVDSDRADIGDGVDGADGVDAEMGDVGGAGRGPPPSCGPHGSTSGLVDGRDHEPAASPPASRGPVPPTTGLSAGGLPAVPPPAALGPAATSSVAVYLSTTAKPPGTPSDAGLLGPGERQDEDDR</sequence>
<dbReference type="EMBL" id="JWIO01000031">
    <property type="protein sequence ID" value="KLL10488.1"/>
    <property type="molecule type" value="Genomic_DNA"/>
</dbReference>
<dbReference type="Proteomes" id="UP000035425">
    <property type="component" value="Unassembled WGS sequence"/>
</dbReference>